<sequence length="42" mass="4824">MDLSYTPEDEEFRARLREWLAETLPALPPGPSPDDWPARRAA</sequence>
<accession>A0A5B0BMW0</accession>
<protein>
    <submittedName>
        <fullName evidence="1">Acyl-CoA dehydrogenase</fullName>
    </submittedName>
</protein>
<dbReference type="AlphaFoldDB" id="A0A5B0BMW0"/>
<gene>
    <name evidence="1" type="ORF">FGF04_01045</name>
</gene>
<feature type="non-terminal residue" evidence="1">
    <location>
        <position position="42"/>
    </location>
</feature>
<dbReference type="EMBL" id="VDFC01000004">
    <property type="protein sequence ID" value="KAA0943016.1"/>
    <property type="molecule type" value="Genomic_DNA"/>
</dbReference>
<evidence type="ECO:0000313" key="1">
    <source>
        <dbReference type="EMBL" id="KAA0943016.1"/>
    </source>
</evidence>
<proteinExistence type="predicted"/>
<evidence type="ECO:0000313" key="2">
    <source>
        <dbReference type="Proteomes" id="UP000324965"/>
    </source>
</evidence>
<reference evidence="1 2" key="1">
    <citation type="submission" date="2019-05" db="EMBL/GenBank/DDBJ databases">
        <authorList>
            <person name="Hariharan J."/>
            <person name="Choudoir M.J."/>
            <person name="Diebold P."/>
            <person name="Panke-Buisse K."/>
            <person name="Buckley D.H."/>
        </authorList>
    </citation>
    <scope>NUCLEOTIDE SEQUENCE [LARGE SCALE GENOMIC DNA]</scope>
    <source>
        <strain evidence="1 2">SUN51</strain>
    </source>
</reference>
<keyword evidence="2" id="KW-1185">Reference proteome</keyword>
<organism evidence="1 2">
    <name type="scientific">Streptomyces apricus</name>
    <dbReference type="NCBI Taxonomy" id="1828112"/>
    <lineage>
        <taxon>Bacteria</taxon>
        <taxon>Bacillati</taxon>
        <taxon>Actinomycetota</taxon>
        <taxon>Actinomycetes</taxon>
        <taxon>Kitasatosporales</taxon>
        <taxon>Streptomycetaceae</taxon>
        <taxon>Streptomyces</taxon>
    </lineage>
</organism>
<dbReference type="Proteomes" id="UP000324965">
    <property type="component" value="Unassembled WGS sequence"/>
</dbReference>
<name>A0A5B0BMW0_9ACTN</name>
<comment type="caution">
    <text evidence="1">The sequence shown here is derived from an EMBL/GenBank/DDBJ whole genome shotgun (WGS) entry which is preliminary data.</text>
</comment>